<feature type="non-terminal residue" evidence="2">
    <location>
        <position position="476"/>
    </location>
</feature>
<dbReference type="InterPro" id="IPR041127">
    <property type="entry name" value="PET_hydrolase/cutinase-like"/>
</dbReference>
<dbReference type="InterPro" id="IPR029058">
    <property type="entry name" value="AB_hydrolase_fold"/>
</dbReference>
<protein>
    <recommendedName>
        <fullName evidence="1">PET hydrolase/cutinase-like domain-containing protein</fullName>
    </recommendedName>
</protein>
<keyword evidence="3" id="KW-1185">Reference proteome</keyword>
<gene>
    <name evidence="2" type="ORF">OSTQU699_LOCUS9530</name>
</gene>
<dbReference type="PANTHER" id="PTHR33428:SF14">
    <property type="entry name" value="CARBOXYLESTERASE TYPE B DOMAIN-CONTAINING PROTEIN"/>
    <property type="match status" value="1"/>
</dbReference>
<dbReference type="EMBL" id="CAJHUC010002674">
    <property type="protein sequence ID" value="CAD7704173.1"/>
    <property type="molecule type" value="Genomic_DNA"/>
</dbReference>
<dbReference type="SUPFAM" id="SSF53474">
    <property type="entry name" value="alpha/beta-Hydrolases"/>
    <property type="match status" value="1"/>
</dbReference>
<dbReference type="Gene3D" id="3.40.50.1820">
    <property type="entry name" value="alpha/beta hydrolase"/>
    <property type="match status" value="1"/>
</dbReference>
<sequence length="476" mass="52109">MLMEQLSSAAFSSVLEVTHLDECVAYFDDIFPKDCTPDKLATADVKACCRAGRYFVDDGSCLCELQVGSQWMQSVPALWIGAKEVRFIAIARGMLAEGSEGLVTMAGFCGIAFPIPDDPVHFIEDPSSVAECQPFQADNINGKLAPEFLGLSEQELEQTSPEDLPTFGDLYEAPRPGPFYVNYGIIDVPRPKPSILINDKSNEMDFKALVVYPVDTDPLTATSQGFERQEDQPLSSRGPFPVLAFSPGFEVSPNQHFRTFHHLASHGIIVISQYSTEGIVTDFSRETSLAWMDDIVYSLKHMVQLGSESGSWAEGGVDVERLAVGGHSMGGGLSMLATVMAKEEYDLGVKVSMHVAPACRFRGRECEFATEGASRLQGVDVLFIGGDMDNVEKLSYAQFFQSQLPQGTESELVVLEGATHCLWEDDPVRWKSVLECGKGTKSPFEAIREMQDAMLEFLGAKGFVGGAQEERRGAEQ</sequence>
<evidence type="ECO:0000313" key="2">
    <source>
        <dbReference type="EMBL" id="CAD7704173.1"/>
    </source>
</evidence>
<dbReference type="Pfam" id="PF12740">
    <property type="entry name" value="PETase"/>
    <property type="match status" value="1"/>
</dbReference>
<proteinExistence type="predicted"/>
<dbReference type="PANTHER" id="PTHR33428">
    <property type="entry name" value="CHLOROPHYLLASE-2, CHLOROPLASTIC"/>
    <property type="match status" value="1"/>
</dbReference>
<dbReference type="OrthoDB" id="2363873at2759"/>
<dbReference type="AlphaFoldDB" id="A0A8S1JE88"/>
<comment type="caution">
    <text evidence="2">The sequence shown here is derived from an EMBL/GenBank/DDBJ whole genome shotgun (WGS) entry which is preliminary data.</text>
</comment>
<dbReference type="Proteomes" id="UP000708148">
    <property type="component" value="Unassembled WGS sequence"/>
</dbReference>
<evidence type="ECO:0000259" key="1">
    <source>
        <dbReference type="Pfam" id="PF12740"/>
    </source>
</evidence>
<name>A0A8S1JE88_9CHLO</name>
<organism evidence="2 3">
    <name type="scientific">Ostreobium quekettii</name>
    <dbReference type="NCBI Taxonomy" id="121088"/>
    <lineage>
        <taxon>Eukaryota</taxon>
        <taxon>Viridiplantae</taxon>
        <taxon>Chlorophyta</taxon>
        <taxon>core chlorophytes</taxon>
        <taxon>Ulvophyceae</taxon>
        <taxon>TCBD clade</taxon>
        <taxon>Bryopsidales</taxon>
        <taxon>Ostreobineae</taxon>
        <taxon>Ostreobiaceae</taxon>
        <taxon>Ostreobium</taxon>
    </lineage>
</organism>
<accession>A0A8S1JE88</accession>
<feature type="domain" description="PET hydrolase/cutinase-like" evidence="1">
    <location>
        <begin position="233"/>
        <end position="421"/>
    </location>
</feature>
<evidence type="ECO:0000313" key="3">
    <source>
        <dbReference type="Proteomes" id="UP000708148"/>
    </source>
</evidence>
<reference evidence="2" key="1">
    <citation type="submission" date="2020-12" db="EMBL/GenBank/DDBJ databases">
        <authorList>
            <person name="Iha C."/>
        </authorList>
    </citation>
    <scope>NUCLEOTIDE SEQUENCE</scope>
</reference>